<proteinExistence type="predicted"/>
<dbReference type="AlphaFoldDB" id="A0A853LXS0"/>
<evidence type="ECO:0000313" key="1">
    <source>
        <dbReference type="EMBL" id="OBJ57634.1"/>
    </source>
</evidence>
<accession>A0A853LXS0</accession>
<dbReference type="EMBL" id="LZLG01000123">
    <property type="protein sequence ID" value="OBJ57634.1"/>
    <property type="molecule type" value="Genomic_DNA"/>
</dbReference>
<organism evidence="1 2">
    <name type="scientific">Mycobacterium colombiense</name>
    <dbReference type="NCBI Taxonomy" id="339268"/>
    <lineage>
        <taxon>Bacteria</taxon>
        <taxon>Bacillati</taxon>
        <taxon>Actinomycetota</taxon>
        <taxon>Actinomycetes</taxon>
        <taxon>Mycobacteriales</taxon>
        <taxon>Mycobacteriaceae</taxon>
        <taxon>Mycobacterium</taxon>
        <taxon>Mycobacterium avium complex (MAC)</taxon>
    </lineage>
</organism>
<name>A0A853LXS0_9MYCO</name>
<evidence type="ECO:0000313" key="2">
    <source>
        <dbReference type="Proteomes" id="UP000093894"/>
    </source>
</evidence>
<dbReference type="Proteomes" id="UP000093894">
    <property type="component" value="Unassembled WGS sequence"/>
</dbReference>
<gene>
    <name evidence="1" type="ORF">A5628_16410</name>
</gene>
<sequence>MPLANGNLFAGYAILRLLGCVGKGEVYFTRRPRLACGEALKILSAGVCADDPYPLVTQTDPATAHGRLTWCASTTVRSTSTGDIPIANLRWGRAGAQAITPAA</sequence>
<dbReference type="RefSeq" id="WP_065055880.1">
    <property type="nucleotide sequence ID" value="NZ_LZKW01000346.1"/>
</dbReference>
<comment type="caution">
    <text evidence="1">The sequence shown here is derived from an EMBL/GenBank/DDBJ whole genome shotgun (WGS) entry which is preliminary data.</text>
</comment>
<dbReference type="Gene3D" id="3.30.200.20">
    <property type="entry name" value="Phosphorylase Kinase, domain 1"/>
    <property type="match status" value="1"/>
</dbReference>
<protein>
    <submittedName>
        <fullName evidence="1">Uncharacterized protein</fullName>
    </submittedName>
</protein>
<reference evidence="1 2" key="1">
    <citation type="submission" date="2016-06" db="EMBL/GenBank/DDBJ databases">
        <authorList>
            <person name="Sutton G."/>
            <person name="Brinkac L."/>
            <person name="Sanka R."/>
            <person name="Adams M."/>
            <person name="Lau E."/>
            <person name="Garcia-Basteiro A."/>
            <person name="Lopez-Varela E."/>
            <person name="Palencia S."/>
        </authorList>
    </citation>
    <scope>NUCLEOTIDE SEQUENCE [LARGE SCALE GENOMIC DNA]</scope>
    <source>
        <strain evidence="1 2">1164983.0</strain>
    </source>
</reference>